<evidence type="ECO:0000256" key="3">
    <source>
        <dbReference type="ARBA" id="ARBA00023014"/>
    </source>
</evidence>
<dbReference type="InterPro" id="IPR017896">
    <property type="entry name" value="4Fe4S_Fe-S-bd"/>
</dbReference>
<dbReference type="PANTHER" id="PTHR43312:SF1">
    <property type="entry name" value="NADP-DEPENDENT OXIDOREDUCTASE DOMAIN-CONTAINING PROTEIN"/>
    <property type="match status" value="1"/>
</dbReference>
<protein>
    <submittedName>
        <fullName evidence="5">Aldo/keto reductase</fullName>
    </submittedName>
</protein>
<dbReference type="Proteomes" id="UP000280696">
    <property type="component" value="Unassembled WGS sequence"/>
</dbReference>
<dbReference type="OrthoDB" id="9773828at2"/>
<dbReference type="InterPro" id="IPR023210">
    <property type="entry name" value="NADP_OxRdtase_dom"/>
</dbReference>
<comment type="caution">
    <text evidence="5">The sequence shown here is derived from an EMBL/GenBank/DDBJ whole genome shotgun (WGS) entry which is preliminary data.</text>
</comment>
<dbReference type="InterPro" id="IPR017900">
    <property type="entry name" value="4Fe4S_Fe_S_CS"/>
</dbReference>
<dbReference type="Gene3D" id="3.20.20.100">
    <property type="entry name" value="NADP-dependent oxidoreductase domain"/>
    <property type="match status" value="1"/>
</dbReference>
<keyword evidence="3" id="KW-0411">Iron-sulfur</keyword>
<dbReference type="Pfam" id="PF00248">
    <property type="entry name" value="Aldo_ket_red"/>
    <property type="match status" value="1"/>
</dbReference>
<proteinExistence type="predicted"/>
<reference evidence="5 6" key="1">
    <citation type="submission" date="2018-09" db="EMBL/GenBank/DDBJ databases">
        <title>Murine metabolic-syndrome-specific gut microbial biobank.</title>
        <authorList>
            <person name="Liu C."/>
        </authorList>
    </citation>
    <scope>NUCLEOTIDE SEQUENCE [LARGE SCALE GENOMIC DNA]</scope>
    <source>
        <strain evidence="5 6">0.1xD8-82</strain>
    </source>
</reference>
<dbReference type="PROSITE" id="PS00198">
    <property type="entry name" value="4FE4S_FER_1"/>
    <property type="match status" value="1"/>
</dbReference>
<dbReference type="InterPro" id="IPR036812">
    <property type="entry name" value="NAD(P)_OxRdtase_dom_sf"/>
</dbReference>
<keyword evidence="6" id="KW-1185">Reference proteome</keyword>
<dbReference type="AlphaFoldDB" id="A0A3A9AVV7"/>
<sequence>MKYRELKRCNHLKVSEIALGCEGFIGKTPEEFKGMLDKALSLGINFIDMYTPNPDFRDNLGAAMKGRREKLVLQGHICSVWENGEYLRTRDMEKTKAGFEEQLQRLGTDYLDIGMIHYVDAENDFDEVFNGPVIRYCKELKARGKIHAIGISSHNPVVARKAVETGLIDVLMFSVNAAYDMQSASEDCNALFEKESYRDGFTGMNPERKALYELCEQEGVAIDVMKVFGGGDMLNEKLSPFGVAFNEYQCIEYCLSRPGVVSIMAGCHSETEIEKAAFYYEASRQERDYSLVLSRMDKFQFHGNCMYCGHCAPCSVGINVADVNKFLNLCLARGEVSETVADHYKLLSRHASDCVACGRCEQNCPFGVGIIEKMKKAVEVFGY</sequence>
<dbReference type="InterPro" id="IPR053135">
    <property type="entry name" value="AKR2_Oxidoreductase"/>
</dbReference>
<evidence type="ECO:0000313" key="6">
    <source>
        <dbReference type="Proteomes" id="UP000280696"/>
    </source>
</evidence>
<feature type="domain" description="4Fe-4S ferredoxin-type" evidence="4">
    <location>
        <begin position="345"/>
        <end position="374"/>
    </location>
</feature>
<dbReference type="PROSITE" id="PS51379">
    <property type="entry name" value="4FE4S_FER_2"/>
    <property type="match status" value="1"/>
</dbReference>
<accession>A0A3A9AVV7</accession>
<organism evidence="5 6">
    <name type="scientific">Parablautia intestinalis</name>
    <dbReference type="NCBI Taxonomy" id="2320100"/>
    <lineage>
        <taxon>Bacteria</taxon>
        <taxon>Bacillati</taxon>
        <taxon>Bacillota</taxon>
        <taxon>Clostridia</taxon>
        <taxon>Lachnospirales</taxon>
        <taxon>Lachnospiraceae</taxon>
        <taxon>Parablautia</taxon>
    </lineage>
</organism>
<keyword evidence="2" id="KW-0408">Iron</keyword>
<dbReference type="GO" id="GO:0046872">
    <property type="term" value="F:metal ion binding"/>
    <property type="evidence" value="ECO:0007669"/>
    <property type="project" value="UniProtKB-KW"/>
</dbReference>
<dbReference type="PANTHER" id="PTHR43312">
    <property type="entry name" value="D-THREO-ALDOSE 1-DEHYDROGENASE"/>
    <property type="match status" value="1"/>
</dbReference>
<dbReference type="SUPFAM" id="SSF51430">
    <property type="entry name" value="NAD(P)-linked oxidoreductase"/>
    <property type="match status" value="1"/>
</dbReference>
<gene>
    <name evidence="5" type="ORF">D7V94_10335</name>
</gene>
<name>A0A3A9AVV7_9FIRM</name>
<dbReference type="CDD" id="cd19100">
    <property type="entry name" value="AKR_unchar"/>
    <property type="match status" value="1"/>
</dbReference>
<keyword evidence="1" id="KW-0479">Metal-binding</keyword>
<evidence type="ECO:0000259" key="4">
    <source>
        <dbReference type="PROSITE" id="PS51379"/>
    </source>
</evidence>
<dbReference type="EMBL" id="RAYQ01000010">
    <property type="protein sequence ID" value="RKI91406.1"/>
    <property type="molecule type" value="Genomic_DNA"/>
</dbReference>
<evidence type="ECO:0000256" key="2">
    <source>
        <dbReference type="ARBA" id="ARBA00023004"/>
    </source>
</evidence>
<evidence type="ECO:0000256" key="1">
    <source>
        <dbReference type="ARBA" id="ARBA00022723"/>
    </source>
</evidence>
<dbReference type="GO" id="GO:0051536">
    <property type="term" value="F:iron-sulfur cluster binding"/>
    <property type="evidence" value="ECO:0007669"/>
    <property type="project" value="UniProtKB-KW"/>
</dbReference>
<evidence type="ECO:0000313" key="5">
    <source>
        <dbReference type="EMBL" id="RKI91406.1"/>
    </source>
</evidence>
<dbReference type="SUPFAM" id="SSF46548">
    <property type="entry name" value="alpha-helical ferredoxin"/>
    <property type="match status" value="1"/>
</dbReference>